<comment type="caution">
    <text evidence="2">The sequence shown here is derived from an EMBL/GenBank/DDBJ whole genome shotgun (WGS) entry which is preliminary data.</text>
</comment>
<sequence length="307" mass="34990">MREMKGKLKTKPNLAFKIRSMRLEDIPQIVELGRQERFQFPASSLKYWLTQDPDGMKIAVTESGEIIGSLFNIKNNERLYIGGVFCVQEKFRHLDVGRKLLQACDDHSEGINIGVNTDIHRVGPYMRRGVTVLETDWKSLEYETYTPVNPAILSDELPSGVEILAFQNSLLPAIYEYDYSLAGYERKSLIEASCHEENSRTLVAMKDGKCVGFGSIKLNIMEIGRIGPLYTDDPSVAEAMVKRLIPAMPEAKGFTTVTINTNLYANMVLEKLKIPIHSSLYRLYREERFHVDTKRVFAHFDIDFTPV</sequence>
<dbReference type="PANTHER" id="PTHR47237:SF1">
    <property type="entry name" value="SLL0310 PROTEIN"/>
    <property type="match status" value="1"/>
</dbReference>
<dbReference type="GO" id="GO:0016747">
    <property type="term" value="F:acyltransferase activity, transferring groups other than amino-acyl groups"/>
    <property type="evidence" value="ECO:0007669"/>
    <property type="project" value="InterPro"/>
</dbReference>
<accession>A0A8X6J301</accession>
<reference evidence="2" key="1">
    <citation type="submission" date="2020-07" db="EMBL/GenBank/DDBJ databases">
        <title>Multicomponent nature underlies the extraordinary mechanical properties of spider dragline silk.</title>
        <authorList>
            <person name="Kono N."/>
            <person name="Nakamura H."/>
            <person name="Mori M."/>
            <person name="Yoshida Y."/>
            <person name="Ohtoshi R."/>
            <person name="Malay A.D."/>
            <person name="Moran D.A.P."/>
            <person name="Tomita M."/>
            <person name="Numata K."/>
            <person name="Arakawa K."/>
        </authorList>
    </citation>
    <scope>NUCLEOTIDE SEQUENCE</scope>
</reference>
<gene>
    <name evidence="2" type="primary">NCL1_18721</name>
    <name evidence="2" type="ORF">TNCT_348171</name>
</gene>
<evidence type="ECO:0000313" key="3">
    <source>
        <dbReference type="Proteomes" id="UP000887116"/>
    </source>
</evidence>
<dbReference type="InterPro" id="IPR052729">
    <property type="entry name" value="Acyl/Acetyltrans_Enzymes"/>
</dbReference>
<name>A0A8X6J301_TRICU</name>
<dbReference type="InterPro" id="IPR016181">
    <property type="entry name" value="Acyl_CoA_acyltransferase"/>
</dbReference>
<dbReference type="PANTHER" id="PTHR47237">
    <property type="entry name" value="SLL0310 PROTEIN"/>
    <property type="match status" value="1"/>
</dbReference>
<dbReference type="EMBL" id="BMAO01013508">
    <property type="protein sequence ID" value="GFQ89295.1"/>
    <property type="molecule type" value="Genomic_DNA"/>
</dbReference>
<dbReference type="SUPFAM" id="SSF55729">
    <property type="entry name" value="Acyl-CoA N-acyltransferases (Nat)"/>
    <property type="match status" value="1"/>
</dbReference>
<dbReference type="InterPro" id="IPR000182">
    <property type="entry name" value="GNAT_dom"/>
</dbReference>
<keyword evidence="3" id="KW-1185">Reference proteome</keyword>
<dbReference type="Proteomes" id="UP000887116">
    <property type="component" value="Unassembled WGS sequence"/>
</dbReference>
<dbReference type="Gene3D" id="3.40.630.30">
    <property type="match status" value="1"/>
</dbReference>
<dbReference type="Gene3D" id="3.40.630.90">
    <property type="match status" value="1"/>
</dbReference>
<dbReference type="AlphaFoldDB" id="A0A8X6J301"/>
<dbReference type="InterPro" id="IPR041496">
    <property type="entry name" value="YitH/HolE_GNAT"/>
</dbReference>
<dbReference type="PROSITE" id="PS51186">
    <property type="entry name" value="GNAT"/>
    <property type="match status" value="1"/>
</dbReference>
<evidence type="ECO:0000259" key="1">
    <source>
        <dbReference type="PROSITE" id="PS51186"/>
    </source>
</evidence>
<evidence type="ECO:0000313" key="2">
    <source>
        <dbReference type="EMBL" id="GFQ89295.1"/>
    </source>
</evidence>
<feature type="domain" description="N-acetyltransferase" evidence="1">
    <location>
        <begin position="16"/>
        <end position="158"/>
    </location>
</feature>
<dbReference type="Pfam" id="PF18014">
    <property type="entry name" value="Acetyltransf_18"/>
    <property type="match status" value="1"/>
</dbReference>
<protein>
    <submittedName>
        <fullName evidence="2">N-acetyltransferase domain-containing protein</fullName>
    </submittedName>
</protein>
<dbReference type="OrthoDB" id="6424732at2759"/>
<proteinExistence type="predicted"/>
<organism evidence="2 3">
    <name type="scientific">Trichonephila clavata</name>
    <name type="common">Joro spider</name>
    <name type="synonym">Nephila clavata</name>
    <dbReference type="NCBI Taxonomy" id="2740835"/>
    <lineage>
        <taxon>Eukaryota</taxon>
        <taxon>Metazoa</taxon>
        <taxon>Ecdysozoa</taxon>
        <taxon>Arthropoda</taxon>
        <taxon>Chelicerata</taxon>
        <taxon>Arachnida</taxon>
        <taxon>Araneae</taxon>
        <taxon>Araneomorphae</taxon>
        <taxon>Entelegynae</taxon>
        <taxon>Araneoidea</taxon>
        <taxon>Nephilidae</taxon>
        <taxon>Trichonephila</taxon>
    </lineage>
</organism>